<dbReference type="EMBL" id="CAFBOS010000029">
    <property type="protein sequence ID" value="CAB4985932.1"/>
    <property type="molecule type" value="Genomic_DNA"/>
</dbReference>
<dbReference type="EMBL" id="CAEZYR010000035">
    <property type="protein sequence ID" value="CAB4740888.1"/>
    <property type="molecule type" value="Genomic_DNA"/>
</dbReference>
<evidence type="ECO:0000313" key="4">
    <source>
        <dbReference type="EMBL" id="CAB4985932.1"/>
    </source>
</evidence>
<name>A0A6J7N477_9ZZZZ</name>
<gene>
    <name evidence="1" type="ORF">UFOPK2754_01167</name>
    <name evidence="2" type="ORF">UFOPK3139_01186</name>
    <name evidence="3" type="ORF">UFOPK3543_01685</name>
    <name evidence="4" type="ORF">UFOPK3967_00684</name>
</gene>
<dbReference type="InterPro" id="IPR029058">
    <property type="entry name" value="AB_hydrolase_fold"/>
</dbReference>
<dbReference type="SUPFAM" id="SSF53474">
    <property type="entry name" value="alpha/beta-Hydrolases"/>
    <property type="match status" value="1"/>
</dbReference>
<evidence type="ECO:0000313" key="1">
    <source>
        <dbReference type="EMBL" id="CAB4740888.1"/>
    </source>
</evidence>
<organism evidence="4">
    <name type="scientific">freshwater metagenome</name>
    <dbReference type="NCBI Taxonomy" id="449393"/>
    <lineage>
        <taxon>unclassified sequences</taxon>
        <taxon>metagenomes</taxon>
        <taxon>ecological metagenomes</taxon>
    </lineage>
</organism>
<dbReference type="EMBL" id="CAFABA010000040">
    <property type="protein sequence ID" value="CAB4828182.1"/>
    <property type="molecule type" value="Genomic_DNA"/>
</dbReference>
<reference evidence="4" key="1">
    <citation type="submission" date="2020-05" db="EMBL/GenBank/DDBJ databases">
        <authorList>
            <person name="Chiriac C."/>
            <person name="Salcher M."/>
            <person name="Ghai R."/>
            <person name="Kavagutti S V."/>
        </authorList>
    </citation>
    <scope>NUCLEOTIDE SEQUENCE</scope>
</reference>
<dbReference type="Gene3D" id="3.40.50.1820">
    <property type="entry name" value="alpha/beta hydrolase"/>
    <property type="match status" value="1"/>
</dbReference>
<evidence type="ECO:0000313" key="3">
    <source>
        <dbReference type="EMBL" id="CAB4913848.1"/>
    </source>
</evidence>
<protein>
    <submittedName>
        <fullName evidence="4">Unannotated protein</fullName>
    </submittedName>
</protein>
<dbReference type="EMBL" id="CAFBMH010000062">
    <property type="protein sequence ID" value="CAB4913848.1"/>
    <property type="molecule type" value="Genomic_DNA"/>
</dbReference>
<proteinExistence type="predicted"/>
<accession>A0A6J7N477</accession>
<sequence>MSTDAGRTPLDLLGRLSSDEQTLAPGLRLVESYTMQGMLKLLWHGDPSAEDVVLLCPGGMGGFLGPAHGLYLHIGRELARSGMGVIGVDYRRPDKLDLSLLDVAATADWAMRQGARRFVCVGHSFGGAVAVQAGTTLRGFCAGVLTLATQSAGCEVAELLGDTPLLLVHGERDEVLSPNDSAMVRDIAGHGDLMIYPNAGHGLNEVHLEVRKLLLDWIPARFAEFRMRDA</sequence>
<dbReference type="AlphaFoldDB" id="A0A6J7N477"/>
<evidence type="ECO:0000313" key="2">
    <source>
        <dbReference type="EMBL" id="CAB4828182.1"/>
    </source>
</evidence>